<dbReference type="InterPro" id="IPR016024">
    <property type="entry name" value="ARM-type_fold"/>
</dbReference>
<dbReference type="AlphaFoldDB" id="L1IN34"/>
<name>L1IN34_GUITC</name>
<dbReference type="Proteomes" id="UP000011087">
    <property type="component" value="Unassembled WGS sequence"/>
</dbReference>
<reference evidence="3" key="2">
    <citation type="submission" date="2012-11" db="EMBL/GenBank/DDBJ databases">
        <authorList>
            <person name="Kuo A."/>
            <person name="Curtis B.A."/>
            <person name="Tanifuji G."/>
            <person name="Burki F."/>
            <person name="Gruber A."/>
            <person name="Irimia M."/>
            <person name="Maruyama S."/>
            <person name="Arias M.C."/>
            <person name="Ball S.G."/>
            <person name="Gile G.H."/>
            <person name="Hirakawa Y."/>
            <person name="Hopkins J.F."/>
            <person name="Rensing S.A."/>
            <person name="Schmutz J."/>
            <person name="Symeonidi A."/>
            <person name="Elias M."/>
            <person name="Eveleigh R.J."/>
            <person name="Herman E.K."/>
            <person name="Klute M.J."/>
            <person name="Nakayama T."/>
            <person name="Obornik M."/>
            <person name="Reyes-Prieto A."/>
            <person name="Armbrust E.V."/>
            <person name="Aves S.J."/>
            <person name="Beiko R.G."/>
            <person name="Coutinho P."/>
            <person name="Dacks J.B."/>
            <person name="Durnford D.G."/>
            <person name="Fast N.M."/>
            <person name="Green B.R."/>
            <person name="Grisdale C."/>
            <person name="Hempe F."/>
            <person name="Henrissat B."/>
            <person name="Hoppner M.P."/>
            <person name="Ishida K.-I."/>
            <person name="Kim E."/>
            <person name="Koreny L."/>
            <person name="Kroth P.G."/>
            <person name="Liu Y."/>
            <person name="Malik S.-B."/>
            <person name="Maier U.G."/>
            <person name="McRose D."/>
            <person name="Mock T."/>
            <person name="Neilson J.A."/>
            <person name="Onodera N.T."/>
            <person name="Poole A.M."/>
            <person name="Pritham E.J."/>
            <person name="Richards T.A."/>
            <person name="Rocap G."/>
            <person name="Roy S.W."/>
            <person name="Sarai C."/>
            <person name="Schaack S."/>
            <person name="Shirato S."/>
            <person name="Slamovits C.H."/>
            <person name="Spencer D.F."/>
            <person name="Suzuki S."/>
            <person name="Worden A.Z."/>
            <person name="Zauner S."/>
            <person name="Barry K."/>
            <person name="Bell C."/>
            <person name="Bharti A.K."/>
            <person name="Crow J.A."/>
            <person name="Grimwood J."/>
            <person name="Kramer R."/>
            <person name="Lindquist E."/>
            <person name="Lucas S."/>
            <person name="Salamov A."/>
            <person name="McFadden G.I."/>
            <person name="Lane C.E."/>
            <person name="Keeling P.J."/>
            <person name="Gray M.W."/>
            <person name="Grigoriev I.V."/>
            <person name="Archibald J.M."/>
        </authorList>
    </citation>
    <scope>NUCLEOTIDE SEQUENCE</scope>
    <source>
        <strain evidence="3">CCMP2712</strain>
    </source>
</reference>
<evidence type="ECO:0000313" key="3">
    <source>
        <dbReference type="Proteomes" id="UP000011087"/>
    </source>
</evidence>
<reference evidence="2" key="3">
    <citation type="submission" date="2015-06" db="UniProtKB">
        <authorList>
            <consortium name="EnsemblProtists"/>
        </authorList>
    </citation>
    <scope>IDENTIFICATION</scope>
</reference>
<sequence>MPSATVQRNIITNPEQLRKNVRRCMRKLLDKNLVSSDPNVNAERQIEFAWSLVDWRTFDPSSPLKTFPGDAANKEPSALELLILALKNSPSAEVHYASSSAIAYLAVRQDIRLALVETPSGPLMESLDLLIRRLEATEHSGLRYAICAIATELCKTEIGLIRLRDINFAQALERLRQKKIQPKDAALELIMDHLSLELRPRIS</sequence>
<accession>L1IN34</accession>
<gene>
    <name evidence="1" type="ORF">GUITHDRAFT_155001</name>
</gene>
<evidence type="ECO:0000313" key="2">
    <source>
        <dbReference type="EnsemblProtists" id="EKX37284"/>
    </source>
</evidence>
<keyword evidence="3" id="KW-1185">Reference proteome</keyword>
<dbReference type="Gene3D" id="1.25.10.10">
    <property type="entry name" value="Leucine-rich Repeat Variant"/>
    <property type="match status" value="1"/>
</dbReference>
<dbReference type="RefSeq" id="XP_005824264.1">
    <property type="nucleotide sequence ID" value="XM_005824207.1"/>
</dbReference>
<evidence type="ECO:0000313" key="1">
    <source>
        <dbReference type="EMBL" id="EKX37284.1"/>
    </source>
</evidence>
<dbReference type="HOGENOM" id="CLU_1351144_0_0_1"/>
<dbReference type="GeneID" id="17294024"/>
<dbReference type="EMBL" id="JH993061">
    <property type="protein sequence ID" value="EKX37284.1"/>
    <property type="molecule type" value="Genomic_DNA"/>
</dbReference>
<dbReference type="KEGG" id="gtt:GUITHDRAFT_155001"/>
<dbReference type="PaxDb" id="55529-EKX37284"/>
<reference evidence="1 3" key="1">
    <citation type="journal article" date="2012" name="Nature">
        <title>Algal genomes reveal evolutionary mosaicism and the fate of nucleomorphs.</title>
        <authorList>
            <consortium name="DOE Joint Genome Institute"/>
            <person name="Curtis B.A."/>
            <person name="Tanifuji G."/>
            <person name="Burki F."/>
            <person name="Gruber A."/>
            <person name="Irimia M."/>
            <person name="Maruyama S."/>
            <person name="Arias M.C."/>
            <person name="Ball S.G."/>
            <person name="Gile G.H."/>
            <person name="Hirakawa Y."/>
            <person name="Hopkins J.F."/>
            <person name="Kuo A."/>
            <person name="Rensing S.A."/>
            <person name="Schmutz J."/>
            <person name="Symeonidi A."/>
            <person name="Elias M."/>
            <person name="Eveleigh R.J."/>
            <person name="Herman E.K."/>
            <person name="Klute M.J."/>
            <person name="Nakayama T."/>
            <person name="Obornik M."/>
            <person name="Reyes-Prieto A."/>
            <person name="Armbrust E.V."/>
            <person name="Aves S.J."/>
            <person name="Beiko R.G."/>
            <person name="Coutinho P."/>
            <person name="Dacks J.B."/>
            <person name="Durnford D.G."/>
            <person name="Fast N.M."/>
            <person name="Green B.R."/>
            <person name="Grisdale C.J."/>
            <person name="Hempel F."/>
            <person name="Henrissat B."/>
            <person name="Hoppner M.P."/>
            <person name="Ishida K."/>
            <person name="Kim E."/>
            <person name="Koreny L."/>
            <person name="Kroth P.G."/>
            <person name="Liu Y."/>
            <person name="Malik S.B."/>
            <person name="Maier U.G."/>
            <person name="McRose D."/>
            <person name="Mock T."/>
            <person name="Neilson J.A."/>
            <person name="Onodera N.T."/>
            <person name="Poole A.M."/>
            <person name="Pritham E.J."/>
            <person name="Richards T.A."/>
            <person name="Rocap G."/>
            <person name="Roy S.W."/>
            <person name="Sarai C."/>
            <person name="Schaack S."/>
            <person name="Shirato S."/>
            <person name="Slamovits C.H."/>
            <person name="Spencer D.F."/>
            <person name="Suzuki S."/>
            <person name="Worden A.Z."/>
            <person name="Zauner S."/>
            <person name="Barry K."/>
            <person name="Bell C."/>
            <person name="Bharti A.K."/>
            <person name="Crow J.A."/>
            <person name="Grimwood J."/>
            <person name="Kramer R."/>
            <person name="Lindquist E."/>
            <person name="Lucas S."/>
            <person name="Salamov A."/>
            <person name="McFadden G.I."/>
            <person name="Lane C.E."/>
            <person name="Keeling P.J."/>
            <person name="Gray M.W."/>
            <person name="Grigoriev I.V."/>
            <person name="Archibald J.M."/>
        </authorList>
    </citation>
    <scope>NUCLEOTIDE SEQUENCE</scope>
    <source>
        <strain evidence="1 3">CCMP2712</strain>
    </source>
</reference>
<dbReference type="InterPro" id="IPR011989">
    <property type="entry name" value="ARM-like"/>
</dbReference>
<dbReference type="SUPFAM" id="SSF48371">
    <property type="entry name" value="ARM repeat"/>
    <property type="match status" value="1"/>
</dbReference>
<organism evidence="1">
    <name type="scientific">Guillardia theta (strain CCMP2712)</name>
    <name type="common">Cryptophyte</name>
    <dbReference type="NCBI Taxonomy" id="905079"/>
    <lineage>
        <taxon>Eukaryota</taxon>
        <taxon>Cryptophyceae</taxon>
        <taxon>Pyrenomonadales</taxon>
        <taxon>Geminigeraceae</taxon>
        <taxon>Guillardia</taxon>
    </lineage>
</organism>
<protein>
    <submittedName>
        <fullName evidence="1 2">Uncharacterized protein</fullName>
    </submittedName>
</protein>
<proteinExistence type="predicted"/>
<dbReference type="EnsemblProtists" id="EKX37284">
    <property type="protein sequence ID" value="EKX37284"/>
    <property type="gene ID" value="GUITHDRAFT_155001"/>
</dbReference>